<dbReference type="AlphaFoldDB" id="A0A6D2G3M6"/>
<protein>
    <submittedName>
        <fullName evidence="1">Uncharacterized protein</fullName>
    </submittedName>
</protein>
<accession>A0A6D2G3M6</accession>
<organism evidence="1 2">
    <name type="scientific">Salmonella enterica subsp. salamae</name>
    <dbReference type="NCBI Taxonomy" id="59202"/>
    <lineage>
        <taxon>Bacteria</taxon>
        <taxon>Pseudomonadati</taxon>
        <taxon>Pseudomonadota</taxon>
        <taxon>Gammaproteobacteria</taxon>
        <taxon>Enterobacterales</taxon>
        <taxon>Enterobacteriaceae</taxon>
        <taxon>Salmonella</taxon>
    </lineage>
</organism>
<proteinExistence type="predicted"/>
<dbReference type="AntiFam" id="ANF00095">
    <property type="entry name" value="Shadow ORF (opposite ABC transporters)"/>
</dbReference>
<gene>
    <name evidence="1" type="ORF">NCTC5773_00355</name>
</gene>
<evidence type="ECO:0000313" key="2">
    <source>
        <dbReference type="Proteomes" id="UP000267858"/>
    </source>
</evidence>
<reference evidence="1 2" key="1">
    <citation type="submission" date="2018-12" db="EMBL/GenBank/DDBJ databases">
        <authorList>
            <consortium name="Pathogen Informatics"/>
        </authorList>
    </citation>
    <scope>NUCLEOTIDE SEQUENCE [LARGE SCALE GENOMIC DNA]</scope>
    <source>
        <strain evidence="1 2">NCTC5773</strain>
    </source>
</reference>
<dbReference type="Proteomes" id="UP000267858">
    <property type="component" value="Chromosome"/>
</dbReference>
<name>A0A6D2G3M6_SALER</name>
<sequence length="122" mass="14020">MQARKQLVHPFDTLLKPIALGKKTAHRQILFHRHSREDAPPFRHYRHRFTHDFRRLPVSNVFTVKHHPSAGGARIAAQGAKQRRFPRAVSANQGNDFPLVDVQTDVVQRLNLAVVGADFFKR</sequence>
<dbReference type="EMBL" id="LR134141">
    <property type="protein sequence ID" value="VEA00394.1"/>
    <property type="molecule type" value="Genomic_DNA"/>
</dbReference>
<evidence type="ECO:0000313" key="1">
    <source>
        <dbReference type="EMBL" id="VEA00394.1"/>
    </source>
</evidence>